<proteinExistence type="predicted"/>
<protein>
    <recommendedName>
        <fullName evidence="2">N-acetylmuramoyl-L-alanine amidase</fullName>
        <ecNumber evidence="2">3.5.1.28</ecNumber>
    </recommendedName>
</protein>
<dbReference type="Proteomes" id="UP000886824">
    <property type="component" value="Unassembled WGS sequence"/>
</dbReference>
<evidence type="ECO:0000256" key="3">
    <source>
        <dbReference type="ARBA" id="ARBA00022801"/>
    </source>
</evidence>
<evidence type="ECO:0000256" key="2">
    <source>
        <dbReference type="ARBA" id="ARBA00011901"/>
    </source>
</evidence>
<evidence type="ECO:0000313" key="7">
    <source>
        <dbReference type="Proteomes" id="UP000886824"/>
    </source>
</evidence>
<dbReference type="SUPFAM" id="SSF55846">
    <property type="entry name" value="N-acetylmuramoyl-L-alanine amidase-like"/>
    <property type="match status" value="1"/>
</dbReference>
<sequence>MDMHTEYPCHPANYRGGREAPVAYLVYHYVGAEGGGAANARYYHNTPDLGASAHYFVGHASEGAEIWRSVPEEDTAWHCGAKSYKHPACRNANSIGIELCCHQRSDGTWTIDEATLAAGAALGRDILARYAIPMDHVLRHYDVTGKLCPRPLIDEGAWADFKKRLEGEEMTCYKTIGDVPADYRPAVQKLLDAGALKGYGDGTIQVSEDLCRTAVILDRLGLVKGGG</sequence>
<gene>
    <name evidence="6" type="ORF">H9826_00850</name>
</gene>
<evidence type="ECO:0000256" key="1">
    <source>
        <dbReference type="ARBA" id="ARBA00001561"/>
    </source>
</evidence>
<dbReference type="PANTHER" id="PTHR30417">
    <property type="entry name" value="N-ACETYLMURAMOYL-L-ALANINE AMIDASE AMID"/>
    <property type="match status" value="1"/>
</dbReference>
<keyword evidence="3" id="KW-0378">Hydrolase</keyword>
<dbReference type="GO" id="GO:0071555">
    <property type="term" value="P:cell wall organization"/>
    <property type="evidence" value="ECO:0007669"/>
    <property type="project" value="UniProtKB-KW"/>
</dbReference>
<feature type="domain" description="N-acetylmuramoyl-L-alanine amidase" evidence="5">
    <location>
        <begin position="10"/>
        <end position="165"/>
    </location>
</feature>
<dbReference type="InterPro" id="IPR051206">
    <property type="entry name" value="NAMLAA_amidase_2"/>
</dbReference>
<keyword evidence="4" id="KW-0961">Cell wall biogenesis/degradation</keyword>
<evidence type="ECO:0000256" key="4">
    <source>
        <dbReference type="ARBA" id="ARBA00023316"/>
    </source>
</evidence>
<evidence type="ECO:0000313" key="6">
    <source>
        <dbReference type="EMBL" id="HIY72508.1"/>
    </source>
</evidence>
<dbReference type="PANTHER" id="PTHR30417:SF1">
    <property type="entry name" value="N-ACETYLMURAMOYL-L-ALANINE AMIDASE AMID"/>
    <property type="match status" value="1"/>
</dbReference>
<dbReference type="InterPro" id="IPR036505">
    <property type="entry name" value="Amidase/PGRP_sf"/>
</dbReference>
<accession>A0A9D2CDF4</accession>
<dbReference type="Gene3D" id="3.40.80.10">
    <property type="entry name" value="Peptidoglycan recognition protein-like"/>
    <property type="match status" value="1"/>
</dbReference>
<dbReference type="AlphaFoldDB" id="A0A9D2CDF4"/>
<dbReference type="GO" id="GO:0008745">
    <property type="term" value="F:N-acetylmuramoyl-L-alanine amidase activity"/>
    <property type="evidence" value="ECO:0007669"/>
    <property type="project" value="UniProtKB-EC"/>
</dbReference>
<comment type="caution">
    <text evidence="6">The sequence shown here is derived from an EMBL/GenBank/DDBJ whole genome shotgun (WGS) entry which is preliminary data.</text>
</comment>
<reference evidence="6" key="2">
    <citation type="submission" date="2021-04" db="EMBL/GenBank/DDBJ databases">
        <authorList>
            <person name="Gilroy R."/>
        </authorList>
    </citation>
    <scope>NUCLEOTIDE SEQUENCE</scope>
    <source>
        <strain evidence="6">CHK33-7979</strain>
    </source>
</reference>
<organism evidence="6 7">
    <name type="scientific">Candidatus Intestinimonas merdavium</name>
    <dbReference type="NCBI Taxonomy" id="2838622"/>
    <lineage>
        <taxon>Bacteria</taxon>
        <taxon>Bacillati</taxon>
        <taxon>Bacillota</taxon>
        <taxon>Clostridia</taxon>
        <taxon>Eubacteriales</taxon>
        <taxon>Intestinimonas</taxon>
    </lineage>
</organism>
<dbReference type="EC" id="3.5.1.28" evidence="2"/>
<dbReference type="Pfam" id="PF01510">
    <property type="entry name" value="Amidase_2"/>
    <property type="match status" value="1"/>
</dbReference>
<evidence type="ECO:0000259" key="5">
    <source>
        <dbReference type="SMART" id="SM00644"/>
    </source>
</evidence>
<dbReference type="SMART" id="SM00644">
    <property type="entry name" value="Ami_2"/>
    <property type="match status" value="1"/>
</dbReference>
<dbReference type="GO" id="GO:0009254">
    <property type="term" value="P:peptidoglycan turnover"/>
    <property type="evidence" value="ECO:0007669"/>
    <property type="project" value="TreeGrafter"/>
</dbReference>
<comment type="catalytic activity">
    <reaction evidence="1">
        <text>Hydrolyzes the link between N-acetylmuramoyl residues and L-amino acid residues in certain cell-wall glycopeptides.</text>
        <dbReference type="EC" id="3.5.1.28"/>
    </reaction>
</comment>
<name>A0A9D2CDF4_9FIRM</name>
<dbReference type="GO" id="GO:0009253">
    <property type="term" value="P:peptidoglycan catabolic process"/>
    <property type="evidence" value="ECO:0007669"/>
    <property type="project" value="InterPro"/>
</dbReference>
<reference evidence="6" key="1">
    <citation type="journal article" date="2021" name="PeerJ">
        <title>Extensive microbial diversity within the chicken gut microbiome revealed by metagenomics and culture.</title>
        <authorList>
            <person name="Gilroy R."/>
            <person name="Ravi A."/>
            <person name="Getino M."/>
            <person name="Pursley I."/>
            <person name="Horton D.L."/>
            <person name="Alikhan N.F."/>
            <person name="Baker D."/>
            <person name="Gharbi K."/>
            <person name="Hall N."/>
            <person name="Watson M."/>
            <person name="Adriaenssens E.M."/>
            <person name="Foster-Nyarko E."/>
            <person name="Jarju S."/>
            <person name="Secka A."/>
            <person name="Antonio M."/>
            <person name="Oren A."/>
            <person name="Chaudhuri R.R."/>
            <person name="La Ragione R."/>
            <person name="Hildebrand F."/>
            <person name="Pallen M.J."/>
        </authorList>
    </citation>
    <scope>NUCLEOTIDE SEQUENCE</scope>
    <source>
        <strain evidence="6">CHK33-7979</strain>
    </source>
</reference>
<dbReference type="InterPro" id="IPR002502">
    <property type="entry name" value="Amidase_domain"/>
</dbReference>
<dbReference type="EMBL" id="DXCX01000013">
    <property type="protein sequence ID" value="HIY72508.1"/>
    <property type="molecule type" value="Genomic_DNA"/>
</dbReference>
<dbReference type="CDD" id="cd06583">
    <property type="entry name" value="PGRP"/>
    <property type="match status" value="1"/>
</dbReference>